<feature type="region of interest" description="Disordered" evidence="1">
    <location>
        <begin position="446"/>
        <end position="467"/>
    </location>
</feature>
<feature type="region of interest" description="Disordered" evidence="1">
    <location>
        <begin position="1136"/>
        <end position="1201"/>
    </location>
</feature>
<gene>
    <name evidence="4" type="primary">LOC101847758</name>
</gene>
<dbReference type="SUPFAM" id="SSF49562">
    <property type="entry name" value="C2 domain (Calcium/lipid-binding domain, CaLB)"/>
    <property type="match status" value="1"/>
</dbReference>
<dbReference type="InterPro" id="IPR035892">
    <property type="entry name" value="C2_domain_sf"/>
</dbReference>
<feature type="compositionally biased region" description="Acidic residues" evidence="1">
    <location>
        <begin position="1994"/>
        <end position="2022"/>
    </location>
</feature>
<evidence type="ECO:0000256" key="1">
    <source>
        <dbReference type="SAM" id="MobiDB-lite"/>
    </source>
</evidence>
<dbReference type="PANTHER" id="PTHR14240:SF1">
    <property type="entry name" value="PROTEIN FANTOM-RELATED"/>
    <property type="match status" value="1"/>
</dbReference>
<feature type="region of interest" description="Disordered" evidence="1">
    <location>
        <begin position="1505"/>
        <end position="1524"/>
    </location>
</feature>
<feature type="compositionally biased region" description="Acidic residues" evidence="1">
    <location>
        <begin position="1918"/>
        <end position="1927"/>
    </location>
</feature>
<keyword evidence="3" id="KW-1185">Reference proteome</keyword>
<feature type="compositionally biased region" description="Basic and acidic residues" evidence="1">
    <location>
        <begin position="1530"/>
        <end position="1547"/>
    </location>
</feature>
<feature type="region of interest" description="Disordered" evidence="1">
    <location>
        <begin position="1530"/>
        <end position="1552"/>
    </location>
</feature>
<evidence type="ECO:0000313" key="4">
    <source>
        <dbReference type="RefSeq" id="XP_005106495.2"/>
    </source>
</evidence>
<feature type="compositionally biased region" description="Basic and acidic residues" evidence="1">
    <location>
        <begin position="1305"/>
        <end position="1326"/>
    </location>
</feature>
<feature type="compositionally biased region" description="Polar residues" evidence="1">
    <location>
        <begin position="1224"/>
        <end position="1235"/>
    </location>
</feature>
<feature type="compositionally biased region" description="Pro residues" evidence="1">
    <location>
        <begin position="447"/>
        <end position="461"/>
    </location>
</feature>
<dbReference type="GeneID" id="101847758"/>
<feature type="region of interest" description="Disordered" evidence="1">
    <location>
        <begin position="257"/>
        <end position="293"/>
    </location>
</feature>
<feature type="domain" description="RPGRIP1 C-terminal" evidence="2">
    <location>
        <begin position="2064"/>
        <end position="2230"/>
    </location>
</feature>
<feature type="region of interest" description="Disordered" evidence="1">
    <location>
        <begin position="717"/>
        <end position="774"/>
    </location>
</feature>
<feature type="region of interest" description="Disordered" evidence="1">
    <location>
        <begin position="1770"/>
        <end position="1844"/>
    </location>
</feature>
<feature type="compositionally biased region" description="Basic and acidic residues" evidence="1">
    <location>
        <begin position="1982"/>
        <end position="1993"/>
    </location>
</feature>
<dbReference type="PANTHER" id="PTHR14240">
    <property type="entry name" value="RETINITIS PIGMENTOSA GTPASE REGULATOR-INTERACTING PROTEIN"/>
    <property type="match status" value="1"/>
</dbReference>
<dbReference type="InterPro" id="IPR031139">
    <property type="entry name" value="RPGRIP1_fam"/>
</dbReference>
<name>A0ABM0K1E8_APLCA</name>
<organism evidence="3 4">
    <name type="scientific">Aplysia californica</name>
    <name type="common">California sea hare</name>
    <dbReference type="NCBI Taxonomy" id="6500"/>
    <lineage>
        <taxon>Eukaryota</taxon>
        <taxon>Metazoa</taxon>
        <taxon>Spiralia</taxon>
        <taxon>Lophotrochozoa</taxon>
        <taxon>Mollusca</taxon>
        <taxon>Gastropoda</taxon>
        <taxon>Heterobranchia</taxon>
        <taxon>Euthyneura</taxon>
        <taxon>Tectipleura</taxon>
        <taxon>Aplysiida</taxon>
        <taxon>Aplysioidea</taxon>
        <taxon>Aplysiidae</taxon>
        <taxon>Aplysia</taxon>
    </lineage>
</organism>
<protein>
    <submittedName>
        <fullName evidence="4">Uncharacterized protein LOC101847758</fullName>
    </submittedName>
</protein>
<dbReference type="RefSeq" id="XP_005106495.2">
    <property type="nucleotide sequence ID" value="XM_005106438.2"/>
</dbReference>
<feature type="compositionally biased region" description="Basic and acidic residues" evidence="1">
    <location>
        <begin position="1928"/>
        <end position="1960"/>
    </location>
</feature>
<dbReference type="Pfam" id="PF18111">
    <property type="entry name" value="RPGR1_C"/>
    <property type="match status" value="1"/>
</dbReference>
<proteinExistence type="predicted"/>
<evidence type="ECO:0000259" key="2">
    <source>
        <dbReference type="Pfam" id="PF18111"/>
    </source>
</evidence>
<feature type="compositionally biased region" description="Polar residues" evidence="1">
    <location>
        <begin position="284"/>
        <end position="293"/>
    </location>
</feature>
<feature type="compositionally biased region" description="Basic residues" evidence="1">
    <location>
        <begin position="1243"/>
        <end position="1257"/>
    </location>
</feature>
<feature type="region of interest" description="Disordered" evidence="1">
    <location>
        <begin position="1915"/>
        <end position="2043"/>
    </location>
</feature>
<feature type="compositionally biased region" description="Low complexity" evidence="1">
    <location>
        <begin position="2023"/>
        <end position="2040"/>
    </location>
</feature>
<evidence type="ECO:0000313" key="3">
    <source>
        <dbReference type="Proteomes" id="UP000694888"/>
    </source>
</evidence>
<feature type="region of interest" description="Disordered" evidence="1">
    <location>
        <begin position="1386"/>
        <end position="1422"/>
    </location>
</feature>
<feature type="compositionally biased region" description="Polar residues" evidence="1">
    <location>
        <begin position="1777"/>
        <end position="1787"/>
    </location>
</feature>
<dbReference type="Gene3D" id="2.60.40.150">
    <property type="entry name" value="C2 domain"/>
    <property type="match status" value="1"/>
</dbReference>
<feature type="compositionally biased region" description="Polar residues" evidence="1">
    <location>
        <begin position="1828"/>
        <end position="1838"/>
    </location>
</feature>
<feature type="compositionally biased region" description="Polar residues" evidence="1">
    <location>
        <begin position="765"/>
        <end position="774"/>
    </location>
</feature>
<feature type="compositionally biased region" description="Acidic residues" evidence="1">
    <location>
        <begin position="1168"/>
        <end position="1177"/>
    </location>
</feature>
<dbReference type="InterPro" id="IPR041091">
    <property type="entry name" value="RPGRIP1_C"/>
</dbReference>
<feature type="region of interest" description="Disordered" evidence="1">
    <location>
        <begin position="1218"/>
        <end position="1372"/>
    </location>
</feature>
<reference evidence="4" key="1">
    <citation type="submission" date="2025-08" db="UniProtKB">
        <authorList>
            <consortium name="RefSeq"/>
        </authorList>
    </citation>
    <scope>IDENTIFICATION</scope>
</reference>
<dbReference type="Proteomes" id="UP000694888">
    <property type="component" value="Unplaced"/>
</dbReference>
<feature type="compositionally biased region" description="Basic and acidic residues" evidence="1">
    <location>
        <begin position="740"/>
        <end position="755"/>
    </location>
</feature>
<sequence>MVKCKFHVFTNALFCTTSRSYLPSFDHHPKKEAFAGVAGTEVSERSGLLIAAEFNKDLLKDSVRVNFLCGSLLRLLEHFEDFKRNDADFQVDLFCEETLGFALDHLTPNAVSPRAQFVAALGDVDKLSRDQRDALTAATANWRLLIHKTRATLQLDLLTPKDRTKVKDTLMAVGRDLLHLESKNDVIEVMDLVRRAYCQNFETRKQVSLVVTAHLVSTLLTTADLSGITEVTLLAGALNTSARCSVTRLTTLLGDPTGGAPKCPSGDKRHRVARSTPEKALGKESTSVSASQTAGSRLVGTRGVLVLTSKMADRVAITAFLLDRLVTRFTHRLGYLRTALQKRVVTPDKMINFLCCPSPSEAKDVPKVKVSVEEAVKVVTCVGQRLEETEESVRLLSRIVESLSRTRSGARPRLLDAANPTTLSQLVRCVFTSLFQSVAHVITGSPPLGPLPSPSPSPPPREQVGHDEKTHVTVSSVAHVIVVRDVTNMEKVVEGELDQRGLWSAGDVAGSGETSMLSLPWEEVGSVFCELKTVLDSLREEEGGGLEGEFKKSFGEGGIIGETLVSFGEGGQGEGGVVHPLTEGGGRGGIGREGGGRGGGVFKSFREGEVDEARKFFKQGGGEDGRLRSLQEGGKSGILKSTIEGEAKKGEELENGERDIGGGKAAYGKHGGGEGEACACELVNEMLCQMLTSAGDGGQFFAVTWIVELLGQYEEKGGEVGGGGGGRGGERGGEGGGKGRGGERGGEGRGEERGGGEAQKGGQRSQLLKSSAHQGETIEAELKSGLENRSEKARDRPISSLDEMAVKDISCIVLAHLEAVLFRLKKAMEEQVSAAFTVNDSYDAKLRGAACFHTLYDKVKDDVHHAKATIVPASLLLFLPPTLPVPLGSQTGSGGSGIVSNRRGIPHEKSSLVAAARRQKMSMVSKREKCELAHYGRSPRGARLDAMAPPHVMTLEKYVERLLCQVVDLAGSSEMEKSRFVQVIGDACDVVSLECSDHTHSPDTAPPSPGGENASIDLCVLLTEILRARVTSVSKHPCAFVKKGISRKKEGGDAAVSSRRFEPLPPRPLGSLNKASSGYLDPYAADVKERQRWISGLHRFVACGKRGAGVSELFYSKRQPNINMAVRTTRDVLDRVRRSGSAGRKVNRRSRDKLDRKPGQLWTSSLDQPDDCSDVVDSDGRRRQSVHNPSVSVSMATDSDTCTSSRAAAAAVRKDAAEGGLSLSGKQTSTSNTVNGCRDGKKSTTKKRGLRTNRHISRVGVDGNNSRSPTRHGRVSPPQTPSLTSPQKAGLSPEVSLNLVGRNGESAEKATTDKDQEGKNSQEKSGSRKGGLSVSASRSGMEDLALQGRGQGGGQGRGKKRGEGNPSWRASSARCLRRGRTYDFFPPDDDVSLAAGGGAGKRKGGGGEEDGDGGQGVAGDEVNNAAVEIEERNERKEEEKAFLSEEQQEIEGPTTMLLLSLLKKELPLEMFVLRRCLDDAVLREITPTDLVDFVGTVDHLWSRREMEEAETGPGEGKGEEPKRELLERAMSKEGEEEMLKEKEKEEIGGGDDEEDVEKMLEWLQELQESVSVSQRAAGAVNNLLRHVESGQLTRSDVMSMLPVSEREGQAQDTDRIGQEVTRALLTMVERVELGQRVPAMLTDKPAALSRALADAAKEPGLRVDNVTSCVEIRSDLFRSESEASAKADVYGGRRSTSRPRNTYYVRNEQNTGVQNEPNTEYVHKEQDSHNEQETYVHNELDTYVRNEQATYVHSEQDTDVYNEQDTYYVHKDEDNQNIHTECNSNDDGTVIHNDKKLHNVHKNQHRDAHEGRTSPRSSYDDTDALLNERNNSSETGASKGQDIDVYSEQYSYEIHNDRDSDNSAEYNTRSPSPLVLGRPVGCYGKGEDSRVDEDACCHGHVENGAEYVVEETKNEVNDSGEEEEGEEEKAYKEGWEEGNQERNELRWNKNEEEDIQRDGFAEAEEVEERKGEGQSGEEETEIEKTAWEDPTGKEEEEEEEVEEEIVEEVLEGEDTLIEEEQEPVVSSARESEASEPPVVESDSEGIMVVQETPARVKRRQAKSNDTVTIVISQLSLEEDSPPMLDDNVRQLYVEYWFYDLEFVETPDSLPKPKPHRSIAFNFSKSIPVDMEKHYERRRHLASMLLPNHQDQGRLKFTVVSEPPQTESLDESVNCEEVGVAYVNFQQMLRQGKDIIDEDIDIVDCHDESILVGQLKLTVECVEVLKAIKSEIQIEETY</sequence>
<feature type="compositionally biased region" description="Polar residues" evidence="1">
    <location>
        <begin position="1186"/>
        <end position="1195"/>
    </location>
</feature>
<accession>A0ABM0K1E8</accession>